<reference evidence="4" key="2">
    <citation type="submission" date="2024-04" db="EMBL/GenBank/DDBJ databases">
        <authorList>
            <person name="Chen Y."/>
            <person name="Shah S."/>
            <person name="Dougan E. K."/>
            <person name="Thang M."/>
            <person name="Chan C."/>
        </authorList>
    </citation>
    <scope>NUCLEOTIDE SEQUENCE [LARGE SCALE GENOMIC DNA]</scope>
</reference>
<keyword evidence="5" id="KW-1185">Reference proteome</keyword>
<dbReference type="EMBL" id="CAMXCT030000997">
    <property type="protein sequence ID" value="CAL4772821.1"/>
    <property type="molecule type" value="Genomic_DNA"/>
</dbReference>
<keyword evidence="2" id="KW-1133">Transmembrane helix</keyword>
<dbReference type="EMBL" id="CAMXCT010000997">
    <property type="protein sequence ID" value="CAI3985509.1"/>
    <property type="molecule type" value="Genomic_DNA"/>
</dbReference>
<name>A0A9P1C5J7_9DINO</name>
<evidence type="ECO:0000256" key="1">
    <source>
        <dbReference type="SAM" id="MobiDB-lite"/>
    </source>
</evidence>
<proteinExistence type="predicted"/>
<comment type="caution">
    <text evidence="3">The sequence shown here is derived from an EMBL/GenBank/DDBJ whole genome shotgun (WGS) entry which is preliminary data.</text>
</comment>
<gene>
    <name evidence="3" type="ORF">C1SCF055_LOCUS12949</name>
</gene>
<dbReference type="EMBL" id="CAMXCT020000997">
    <property type="protein sequence ID" value="CAL1138884.1"/>
    <property type="molecule type" value="Genomic_DNA"/>
</dbReference>
<dbReference type="Proteomes" id="UP001152797">
    <property type="component" value="Unassembled WGS sequence"/>
</dbReference>
<feature type="compositionally biased region" description="Basic and acidic residues" evidence="1">
    <location>
        <begin position="34"/>
        <end position="61"/>
    </location>
</feature>
<protein>
    <submittedName>
        <fullName evidence="3">Uncharacterized protein</fullName>
    </submittedName>
</protein>
<accession>A0A9P1C5J7</accession>
<feature type="compositionally biased region" description="Pro residues" evidence="1">
    <location>
        <begin position="7"/>
        <end position="20"/>
    </location>
</feature>
<feature type="transmembrane region" description="Helical" evidence="2">
    <location>
        <begin position="654"/>
        <end position="674"/>
    </location>
</feature>
<reference evidence="3" key="1">
    <citation type="submission" date="2022-10" db="EMBL/GenBank/DDBJ databases">
        <authorList>
            <person name="Chen Y."/>
            <person name="Dougan E. K."/>
            <person name="Chan C."/>
            <person name="Rhodes N."/>
            <person name="Thang M."/>
        </authorList>
    </citation>
    <scope>NUCLEOTIDE SEQUENCE</scope>
</reference>
<sequence length="776" mass="87269">MDAQPVPQAPPLPPVPPFPAFPESGQRVEQFLDGYERTKGSDQKGKLGDRQWKPNEVDQKSLKGISSHELSPSEAREVWLEREVQSLRSVLDRMADQTSFKSSPYWSQGFQSGAPNQVSVMRASGDRDDIRAQHSLSSAFEVPHDDRAQHSSSGVADLLHAARVLNGASSAPALPLQRRLAAVLLTYRMTVGLCMDLAAVLLTYRMTVGLYMDLTAVLIKYHMTVGLRRHLAVLPEYVLVIGLRAWESFNMMGIIFGILHKKGSTGGSASDVLLQEATQWLKSLRLPQVKVMRVSQLSHEESQNSCALQDPAGEHVEVHVHQGCPMVCKRDGEVLMSKLEAFHMRMVQRWVVLNMIRQDPRLLTNQLDVEMALNVKMMDLWPSLPQDIAMVAVDASFVINLYNKLRRCPKKIRNPHGDLRGQLVTLLDKQEQALVTKDALLFLRMLFVYAICEDVRSSEALQTGLTLEQPEDPARYRHPQEVAEKKFMSVWRCDANFEAGSDDERRTMTMSQRCADSKSWAEWSPGLKAAIVVAIQHRLRKQHQQQVGLLPMHLRQEPDSEQLEDQHQNLQLRPLKATTLEAWRSHYLNDHMPARFREDLGLRKKAVEKEKVGNSSTTMTSGAAIKILTVGSVLVGHAKAMSNATATEDVDFTLVWTAGIILMILGAIYAMQLVTKGIQCCVKRLWRASGSQYDCNDLRRRVFGDFTGDGRPTTRQRAATPSALQDLQHGRAQHNRALQVPHHSKDPRDRDVFTVGHCSDYLSDERDTIGLSRCIE</sequence>
<keyword evidence="2" id="KW-0472">Membrane</keyword>
<evidence type="ECO:0000256" key="2">
    <source>
        <dbReference type="SAM" id="Phobius"/>
    </source>
</evidence>
<evidence type="ECO:0000313" key="5">
    <source>
        <dbReference type="Proteomes" id="UP001152797"/>
    </source>
</evidence>
<evidence type="ECO:0000313" key="4">
    <source>
        <dbReference type="EMBL" id="CAL1138884.1"/>
    </source>
</evidence>
<feature type="region of interest" description="Disordered" evidence="1">
    <location>
        <begin position="1"/>
        <end position="75"/>
    </location>
</feature>
<evidence type="ECO:0000313" key="3">
    <source>
        <dbReference type="EMBL" id="CAI3985509.1"/>
    </source>
</evidence>
<dbReference type="AlphaFoldDB" id="A0A9P1C5J7"/>
<organism evidence="3">
    <name type="scientific">Cladocopium goreaui</name>
    <dbReference type="NCBI Taxonomy" id="2562237"/>
    <lineage>
        <taxon>Eukaryota</taxon>
        <taxon>Sar</taxon>
        <taxon>Alveolata</taxon>
        <taxon>Dinophyceae</taxon>
        <taxon>Suessiales</taxon>
        <taxon>Symbiodiniaceae</taxon>
        <taxon>Cladocopium</taxon>
    </lineage>
</organism>
<keyword evidence="2" id="KW-0812">Transmembrane</keyword>